<evidence type="ECO:0000259" key="8">
    <source>
        <dbReference type="SMART" id="SM00838"/>
    </source>
</evidence>
<dbReference type="Gene3D" id="3.30.70.240">
    <property type="match status" value="1"/>
</dbReference>
<dbReference type="GO" id="GO:0009507">
    <property type="term" value="C:chloroplast"/>
    <property type="evidence" value="ECO:0007669"/>
    <property type="project" value="UniProtKB-SubCell"/>
</dbReference>
<dbReference type="InterPro" id="IPR004161">
    <property type="entry name" value="EFTu-like_2"/>
</dbReference>
<dbReference type="GO" id="GO:0071007">
    <property type="term" value="C:U2-type catalytic step 2 spliceosome"/>
    <property type="evidence" value="ECO:0007669"/>
    <property type="project" value="TreeGrafter"/>
</dbReference>
<evidence type="ECO:0000313" key="11">
    <source>
        <dbReference type="Proteomes" id="UP000266841"/>
    </source>
</evidence>
<dbReference type="Gene3D" id="3.30.230.10">
    <property type="match status" value="1"/>
</dbReference>
<dbReference type="SUPFAM" id="SSF50447">
    <property type="entry name" value="Translation proteins"/>
    <property type="match status" value="1"/>
</dbReference>
<dbReference type="GO" id="GO:0030623">
    <property type="term" value="F:U5 snRNA binding"/>
    <property type="evidence" value="ECO:0007669"/>
    <property type="project" value="TreeGrafter"/>
</dbReference>
<dbReference type="InterPro" id="IPR000640">
    <property type="entry name" value="EFG_V-like"/>
</dbReference>
<dbReference type="FunFam" id="3.30.70.870:FF:000002">
    <property type="entry name" value="Translation elongation factor 2"/>
    <property type="match status" value="1"/>
</dbReference>
<dbReference type="SUPFAM" id="SSF54211">
    <property type="entry name" value="Ribosomal protein S5 domain 2-like"/>
    <property type="match status" value="1"/>
</dbReference>
<protein>
    <submittedName>
        <fullName evidence="10">Uncharacterized protein</fullName>
    </submittedName>
</protein>
<dbReference type="GO" id="GO:0003924">
    <property type="term" value="F:GTPase activity"/>
    <property type="evidence" value="ECO:0007669"/>
    <property type="project" value="TreeGrafter"/>
</dbReference>
<dbReference type="OMA" id="INTMRIR"/>
<keyword evidence="4" id="KW-0547">Nucleotide-binding</keyword>
<dbReference type="Proteomes" id="UP000266841">
    <property type="component" value="Unassembled WGS sequence"/>
</dbReference>
<dbReference type="InterPro" id="IPR005517">
    <property type="entry name" value="Transl_elong_EFG/EF2_IV"/>
</dbReference>
<evidence type="ECO:0000313" key="10">
    <source>
        <dbReference type="EMBL" id="EJK76865.1"/>
    </source>
</evidence>
<dbReference type="Gene3D" id="3.30.70.870">
    <property type="entry name" value="Elongation Factor G (Translational Gtpase), domain 3"/>
    <property type="match status" value="1"/>
</dbReference>
<evidence type="ECO:0000256" key="3">
    <source>
        <dbReference type="ARBA" id="ARBA00022664"/>
    </source>
</evidence>
<evidence type="ECO:0000256" key="7">
    <source>
        <dbReference type="ARBA" id="ARBA00023242"/>
    </source>
</evidence>
<dbReference type="CDD" id="cd04090">
    <property type="entry name" value="EF2_II_snRNP"/>
    <property type="match status" value="1"/>
</dbReference>
<name>K0THF6_THAOC</name>
<evidence type="ECO:0000256" key="2">
    <source>
        <dbReference type="ARBA" id="ARBA00004229"/>
    </source>
</evidence>
<proteinExistence type="predicted"/>
<dbReference type="GO" id="GO:0046540">
    <property type="term" value="C:U4/U6 x U5 tri-snRNP complex"/>
    <property type="evidence" value="ECO:0007669"/>
    <property type="project" value="TreeGrafter"/>
</dbReference>
<dbReference type="EMBL" id="AGNL01001603">
    <property type="protein sequence ID" value="EJK76865.1"/>
    <property type="molecule type" value="Genomic_DNA"/>
</dbReference>
<dbReference type="PANTHER" id="PTHR42908:SF6">
    <property type="entry name" value="116 KDA U5 SMALL NUCLEAR RIBONUCLEOPROTEIN COMPONENT"/>
    <property type="match status" value="1"/>
</dbReference>
<dbReference type="Pfam" id="PF03144">
    <property type="entry name" value="GTP_EFTU_D2"/>
    <property type="match status" value="1"/>
</dbReference>
<gene>
    <name evidence="10" type="ORF">THAOC_01347</name>
</gene>
<dbReference type="GO" id="GO:0005525">
    <property type="term" value="F:GTP binding"/>
    <property type="evidence" value="ECO:0007669"/>
    <property type="project" value="UniProtKB-KW"/>
</dbReference>
<evidence type="ECO:0000256" key="1">
    <source>
        <dbReference type="ARBA" id="ARBA00004123"/>
    </source>
</evidence>
<dbReference type="GO" id="GO:0000398">
    <property type="term" value="P:mRNA splicing, via spliceosome"/>
    <property type="evidence" value="ECO:0007669"/>
    <property type="project" value="TreeGrafter"/>
</dbReference>
<keyword evidence="7" id="KW-0539">Nucleus</keyword>
<dbReference type="Gene3D" id="2.40.30.10">
    <property type="entry name" value="Translation factors"/>
    <property type="match status" value="1"/>
</dbReference>
<dbReference type="AlphaFoldDB" id="K0THF6"/>
<dbReference type="CDD" id="cd16264">
    <property type="entry name" value="snRNP_III"/>
    <property type="match status" value="1"/>
</dbReference>
<dbReference type="FunFam" id="2.40.30.10:FF:000029">
    <property type="entry name" value="116 kDa U5 small nuclear ribonucleoprotein component"/>
    <property type="match status" value="1"/>
</dbReference>
<dbReference type="OrthoDB" id="364892at2759"/>
<dbReference type="GO" id="GO:0005829">
    <property type="term" value="C:cytosol"/>
    <property type="evidence" value="ECO:0007669"/>
    <property type="project" value="TreeGrafter"/>
</dbReference>
<evidence type="ECO:0000256" key="4">
    <source>
        <dbReference type="ARBA" id="ARBA00022741"/>
    </source>
</evidence>
<dbReference type="CDD" id="cd04098">
    <property type="entry name" value="eEF2_C_snRNP"/>
    <property type="match status" value="1"/>
</dbReference>
<feature type="domain" description="Translation elongation factor EFG/EF2" evidence="9">
    <location>
        <begin position="250"/>
        <end position="372"/>
    </location>
</feature>
<dbReference type="CDD" id="cd01683">
    <property type="entry name" value="EF2_IV_snRNP"/>
    <property type="match status" value="1"/>
</dbReference>
<accession>K0THF6</accession>
<dbReference type="SMART" id="SM00889">
    <property type="entry name" value="EFG_IV"/>
    <property type="match status" value="1"/>
</dbReference>
<dbReference type="SUPFAM" id="SSF54980">
    <property type="entry name" value="EF-G C-terminal domain-like"/>
    <property type="match status" value="2"/>
</dbReference>
<keyword evidence="6" id="KW-0508">mRNA splicing</keyword>
<comment type="caution">
    <text evidence="10">The sequence shown here is derived from an EMBL/GenBank/DDBJ whole genome shotgun (WGS) entry which is preliminary data.</text>
</comment>
<evidence type="ECO:0000256" key="6">
    <source>
        <dbReference type="ARBA" id="ARBA00023187"/>
    </source>
</evidence>
<evidence type="ECO:0000259" key="9">
    <source>
        <dbReference type="SMART" id="SM00889"/>
    </source>
</evidence>
<reference evidence="10 11" key="1">
    <citation type="journal article" date="2012" name="Genome Biol.">
        <title>Genome and low-iron response of an oceanic diatom adapted to chronic iron limitation.</title>
        <authorList>
            <person name="Lommer M."/>
            <person name="Specht M."/>
            <person name="Roy A.S."/>
            <person name="Kraemer L."/>
            <person name="Andreson R."/>
            <person name="Gutowska M.A."/>
            <person name="Wolf J."/>
            <person name="Bergner S.V."/>
            <person name="Schilhabel M.B."/>
            <person name="Klostermeier U.C."/>
            <person name="Beiko R.G."/>
            <person name="Rosenstiel P."/>
            <person name="Hippler M."/>
            <person name="Laroche J."/>
        </authorList>
    </citation>
    <scope>NUCLEOTIDE SEQUENCE [LARGE SCALE GENOMIC DNA]</scope>
    <source>
        <strain evidence="10 11">CCMP1005</strain>
    </source>
</reference>
<dbReference type="Pfam" id="PF03764">
    <property type="entry name" value="EFG_IV"/>
    <property type="match status" value="1"/>
</dbReference>
<keyword evidence="3" id="KW-0507">mRNA processing</keyword>
<comment type="subcellular location">
    <subcellularLocation>
        <location evidence="1">Nucleus</location>
    </subcellularLocation>
    <subcellularLocation>
        <location evidence="2">Plastid</location>
        <location evidence="2">Chloroplast</location>
    </subcellularLocation>
</comment>
<dbReference type="FunFam" id="3.30.230.10:FF:000009">
    <property type="entry name" value="116 kDa U5 small nuclear ribonucleoprotein component"/>
    <property type="match status" value="1"/>
</dbReference>
<dbReference type="InterPro" id="IPR020568">
    <property type="entry name" value="Ribosomal_Su5_D2-typ_SF"/>
</dbReference>
<dbReference type="SMART" id="SM00838">
    <property type="entry name" value="EFG_C"/>
    <property type="match status" value="1"/>
</dbReference>
<dbReference type="eggNOG" id="KOG0468">
    <property type="taxonomic scope" value="Eukaryota"/>
</dbReference>
<keyword evidence="11" id="KW-1185">Reference proteome</keyword>
<dbReference type="InterPro" id="IPR035647">
    <property type="entry name" value="EFG_III/V"/>
</dbReference>
<dbReference type="FunFam" id="3.30.70.240:FF:000004">
    <property type="entry name" value="116 kDa U5 small nuclear ribonucleoprotein"/>
    <property type="match status" value="1"/>
</dbReference>
<dbReference type="InterPro" id="IPR014721">
    <property type="entry name" value="Ribsml_uS5_D2-typ_fold_subgr"/>
</dbReference>
<feature type="domain" description="Elongation factor EFG" evidence="8">
    <location>
        <begin position="374"/>
        <end position="463"/>
    </location>
</feature>
<dbReference type="Pfam" id="PF00679">
    <property type="entry name" value="EFG_C"/>
    <property type="match status" value="1"/>
</dbReference>
<keyword evidence="5" id="KW-0342">GTP-binding</keyword>
<organism evidence="10 11">
    <name type="scientific">Thalassiosira oceanica</name>
    <name type="common">Marine diatom</name>
    <dbReference type="NCBI Taxonomy" id="159749"/>
    <lineage>
        <taxon>Eukaryota</taxon>
        <taxon>Sar</taxon>
        <taxon>Stramenopiles</taxon>
        <taxon>Ochrophyta</taxon>
        <taxon>Bacillariophyta</taxon>
        <taxon>Coscinodiscophyceae</taxon>
        <taxon>Thalassiosirophycidae</taxon>
        <taxon>Thalassiosirales</taxon>
        <taxon>Thalassiosiraceae</taxon>
        <taxon>Thalassiosira</taxon>
    </lineage>
</organism>
<dbReference type="InterPro" id="IPR009000">
    <property type="entry name" value="Transl_B-barrel_sf"/>
</dbReference>
<dbReference type="PANTHER" id="PTHR42908">
    <property type="entry name" value="TRANSLATION ELONGATION FACTOR-RELATED"/>
    <property type="match status" value="1"/>
</dbReference>
<dbReference type="InterPro" id="IPR035655">
    <property type="entry name" value="U5-116kDa_C"/>
</dbReference>
<sequence length="607" mass="66868">MVACDSSGPLVIHVAKLYAESDGQSFSAFGRIYSGTVRPGDRVKVLGEAYTPDDDEDMAFATVSSVWIPRGRSRTEVMMARAGNWVLLGGVDADIVKTATIVAAGKSNFGGDDGDGEIHVFRPLRFPQAGGESTMKLAVEPLNPAELPKMVEGLRRVSKSYPMATTRVEESGEHILFGTGELYLDCAMHDLRQVYSDIEVKVADPVVGFRETVVETSSVKCFSETANKRNRLTFIAEPLDDGLAEKLENGKINLDWDKRKLGRFFQSKYDWDLLSSRSVWAFGSSPTHGTNILMDDTLPSEVDKSTLNMCKPSIVQGFQWATREGPLCEEPVRSTKLKILDVALADKAIHRGGGQIIPTARKTVHSSLLTATPRLMEPWYRLQIQCPGEIVNSIQPVLTRRRGHIVQDKPIPGSPLFSVKAFLPVLDSFGFETDLRTFTQGQAMVHSVFDHWSIVPGDPLDKSIVLHPLEPSPPQHLARDFLVKTRRRKGLSDDVSLSKFFDAAMRDQLLSRELGFVVRASIRLLDVAVPSAYLAAGASQHSCLQQQQPPSDIKLLMKSARVLLMALVASSTNAEVLVDETQAITWFLLTGVVLTEVDCSSGRVLFR</sequence>
<evidence type="ECO:0000256" key="5">
    <source>
        <dbReference type="ARBA" id="ARBA00023134"/>
    </source>
</evidence>